<evidence type="ECO:0000313" key="2">
    <source>
        <dbReference type="Proteomes" id="UP000593576"/>
    </source>
</evidence>
<gene>
    <name evidence="1" type="ORF">Goshw_025883</name>
</gene>
<reference evidence="1 2" key="1">
    <citation type="journal article" date="2019" name="Genome Biol. Evol.">
        <title>Insights into the evolution of the New World diploid cottons (Gossypium, subgenus Houzingenia) based on genome sequencing.</title>
        <authorList>
            <person name="Grover C.E."/>
            <person name="Arick M.A. 2nd"/>
            <person name="Thrash A."/>
            <person name="Conover J.L."/>
            <person name="Sanders W.S."/>
            <person name="Peterson D.G."/>
            <person name="Frelichowski J.E."/>
            <person name="Scheffler J.A."/>
            <person name="Scheffler B.E."/>
            <person name="Wendel J.F."/>
        </authorList>
    </citation>
    <scope>NUCLEOTIDE SEQUENCE [LARGE SCALE GENOMIC DNA]</scope>
    <source>
        <strain evidence="1">1</strain>
        <tissue evidence="1">Leaf</tissue>
    </source>
</reference>
<evidence type="ECO:0008006" key="3">
    <source>
        <dbReference type="Google" id="ProtNLM"/>
    </source>
</evidence>
<protein>
    <recommendedName>
        <fullName evidence="3">DUF4283 domain-containing protein</fullName>
    </recommendedName>
</protein>
<dbReference type="Proteomes" id="UP000593576">
    <property type="component" value="Unassembled WGS sequence"/>
</dbReference>
<comment type="caution">
    <text evidence="1">The sequence shown here is derived from an EMBL/GenBank/DDBJ whole genome shotgun (WGS) entry which is preliminary data.</text>
</comment>
<proteinExistence type="predicted"/>
<dbReference type="EMBL" id="JABFAF010000011">
    <property type="protein sequence ID" value="MBA0871455.1"/>
    <property type="molecule type" value="Genomic_DNA"/>
</dbReference>
<sequence>MEDELANMHLANEDEEAFHEDSKVSDDDFYFSWVIEGMPWFFNNHLLLPYNLQSGEDPVQLPLNNAIFWIQIHEFPPQFMRIKVRLDVRLALKRKKKVLLEIRQGKVQWELVVGCENQMEREVKPCIRKGNLHGVIMWIYQEILILFPISKSVSLMGILSGTHGNTKIGVGPKGVESNVAGFMELGSDDKDSPI</sequence>
<evidence type="ECO:0000313" key="1">
    <source>
        <dbReference type="EMBL" id="MBA0871455.1"/>
    </source>
</evidence>
<dbReference type="AlphaFoldDB" id="A0A7J9MK12"/>
<name>A0A7J9MK12_GOSSC</name>
<accession>A0A7J9MK12</accession>
<keyword evidence="2" id="KW-1185">Reference proteome</keyword>
<organism evidence="1 2">
    <name type="scientific">Gossypium schwendimanii</name>
    <name type="common">Cotton</name>
    <dbReference type="NCBI Taxonomy" id="34291"/>
    <lineage>
        <taxon>Eukaryota</taxon>
        <taxon>Viridiplantae</taxon>
        <taxon>Streptophyta</taxon>
        <taxon>Embryophyta</taxon>
        <taxon>Tracheophyta</taxon>
        <taxon>Spermatophyta</taxon>
        <taxon>Magnoliopsida</taxon>
        <taxon>eudicotyledons</taxon>
        <taxon>Gunneridae</taxon>
        <taxon>Pentapetalae</taxon>
        <taxon>rosids</taxon>
        <taxon>malvids</taxon>
        <taxon>Malvales</taxon>
        <taxon>Malvaceae</taxon>
        <taxon>Malvoideae</taxon>
        <taxon>Gossypium</taxon>
    </lineage>
</organism>
<dbReference type="OrthoDB" id="10286115at2759"/>